<protein>
    <submittedName>
        <fullName evidence="1">Uncharacterized protein</fullName>
    </submittedName>
</protein>
<dbReference type="AlphaFoldDB" id="A0A834KZH1"/>
<accession>A0A834KZH1</accession>
<proteinExistence type="predicted"/>
<evidence type="ECO:0000313" key="2">
    <source>
        <dbReference type="Proteomes" id="UP000646548"/>
    </source>
</evidence>
<sequence length="84" mass="9124">MLCNIGPVLIVNQCAGITKADRGQRAMLDQPRLGPKIQREVVDPPLRRRGAGFMHAHRDWGIPSFTELCGGGGEAHDPILLCPP</sequence>
<name>A0A834KZH1_ORYME</name>
<gene>
    <name evidence="1" type="ORF">FQA47_020402</name>
</gene>
<comment type="caution">
    <text evidence="1">The sequence shown here is derived from an EMBL/GenBank/DDBJ whole genome shotgun (WGS) entry which is preliminary data.</text>
</comment>
<reference evidence="1" key="1">
    <citation type="journal article" name="BMC Genomics">
        <title>Long-read sequencing and de novo genome assembly of marine medaka (Oryzias melastigma).</title>
        <authorList>
            <person name="Liang P."/>
            <person name="Saqib H.S.A."/>
            <person name="Ni X."/>
            <person name="Shen Y."/>
        </authorList>
    </citation>
    <scope>NUCLEOTIDE SEQUENCE</scope>
    <source>
        <strain evidence="1">Bigg-433</strain>
    </source>
</reference>
<dbReference type="EMBL" id="WKFB01000095">
    <property type="protein sequence ID" value="KAF6736197.1"/>
    <property type="molecule type" value="Genomic_DNA"/>
</dbReference>
<dbReference type="Proteomes" id="UP000646548">
    <property type="component" value="Unassembled WGS sequence"/>
</dbReference>
<organism evidence="1 2">
    <name type="scientific">Oryzias melastigma</name>
    <name type="common">Marine medaka</name>
    <dbReference type="NCBI Taxonomy" id="30732"/>
    <lineage>
        <taxon>Eukaryota</taxon>
        <taxon>Metazoa</taxon>
        <taxon>Chordata</taxon>
        <taxon>Craniata</taxon>
        <taxon>Vertebrata</taxon>
        <taxon>Euteleostomi</taxon>
        <taxon>Actinopterygii</taxon>
        <taxon>Neopterygii</taxon>
        <taxon>Teleostei</taxon>
        <taxon>Neoteleostei</taxon>
        <taxon>Acanthomorphata</taxon>
        <taxon>Ovalentaria</taxon>
        <taxon>Atherinomorphae</taxon>
        <taxon>Beloniformes</taxon>
        <taxon>Adrianichthyidae</taxon>
        <taxon>Oryziinae</taxon>
        <taxon>Oryzias</taxon>
    </lineage>
</organism>
<evidence type="ECO:0000313" key="1">
    <source>
        <dbReference type="EMBL" id="KAF6736197.1"/>
    </source>
</evidence>